<dbReference type="CDD" id="cd03293">
    <property type="entry name" value="ABC_NrtD_SsuB_transporters"/>
    <property type="match status" value="1"/>
</dbReference>
<dbReference type="InterPro" id="IPR003439">
    <property type="entry name" value="ABC_transporter-like_ATP-bd"/>
</dbReference>
<dbReference type="GO" id="GO:0005524">
    <property type="term" value="F:ATP binding"/>
    <property type="evidence" value="ECO:0007669"/>
    <property type="project" value="UniProtKB-KW"/>
</dbReference>
<organism evidence="6 7">
    <name type="scientific">Aquibium carbonis</name>
    <dbReference type="NCBI Taxonomy" id="2495581"/>
    <lineage>
        <taxon>Bacteria</taxon>
        <taxon>Pseudomonadati</taxon>
        <taxon>Pseudomonadota</taxon>
        <taxon>Alphaproteobacteria</taxon>
        <taxon>Hyphomicrobiales</taxon>
        <taxon>Phyllobacteriaceae</taxon>
        <taxon>Aquibium</taxon>
    </lineage>
</organism>
<dbReference type="RefSeq" id="WP_126701271.1">
    <property type="nucleotide sequence ID" value="NZ_RWKW01000069.1"/>
</dbReference>
<feature type="domain" description="ABC transporter" evidence="5">
    <location>
        <begin position="23"/>
        <end position="256"/>
    </location>
</feature>
<evidence type="ECO:0000256" key="1">
    <source>
        <dbReference type="ARBA" id="ARBA00005417"/>
    </source>
</evidence>
<reference evidence="6 7" key="1">
    <citation type="submission" date="2018-12" db="EMBL/GenBank/DDBJ databases">
        <title>Mesorhizobium carbonis sp. nov., isolated from coal mine water.</title>
        <authorList>
            <person name="Xin W."/>
            <person name="Xu Z."/>
            <person name="Xiang F."/>
            <person name="Zhang J."/>
            <person name="Xi L."/>
            <person name="Liu J."/>
        </authorList>
    </citation>
    <scope>NUCLEOTIDE SEQUENCE [LARGE SCALE GENOMIC DNA]</scope>
    <source>
        <strain evidence="6 7">B2.3</strain>
    </source>
</reference>
<keyword evidence="7" id="KW-1185">Reference proteome</keyword>
<accession>A0A429YU95</accession>
<dbReference type="PROSITE" id="PS00211">
    <property type="entry name" value="ABC_TRANSPORTER_1"/>
    <property type="match status" value="1"/>
</dbReference>
<proteinExistence type="inferred from homology"/>
<evidence type="ECO:0000313" key="6">
    <source>
        <dbReference type="EMBL" id="RST85021.1"/>
    </source>
</evidence>
<evidence type="ECO:0000313" key="7">
    <source>
        <dbReference type="Proteomes" id="UP000278398"/>
    </source>
</evidence>
<evidence type="ECO:0000259" key="5">
    <source>
        <dbReference type="PROSITE" id="PS50893"/>
    </source>
</evidence>
<dbReference type="Proteomes" id="UP000278398">
    <property type="component" value="Unassembled WGS sequence"/>
</dbReference>
<dbReference type="Gene3D" id="3.40.50.300">
    <property type="entry name" value="P-loop containing nucleotide triphosphate hydrolases"/>
    <property type="match status" value="1"/>
</dbReference>
<dbReference type="PANTHER" id="PTHR42788">
    <property type="entry name" value="TAURINE IMPORT ATP-BINDING PROTEIN-RELATED"/>
    <property type="match status" value="1"/>
</dbReference>
<protein>
    <submittedName>
        <fullName evidence="6">ABC transporter ATP-binding protein</fullName>
    </submittedName>
</protein>
<dbReference type="SUPFAM" id="SSF52540">
    <property type="entry name" value="P-loop containing nucleoside triphosphate hydrolases"/>
    <property type="match status" value="1"/>
</dbReference>
<comment type="similarity">
    <text evidence="1">Belongs to the ABC transporter superfamily.</text>
</comment>
<evidence type="ECO:0000256" key="4">
    <source>
        <dbReference type="ARBA" id="ARBA00022840"/>
    </source>
</evidence>
<evidence type="ECO:0000256" key="2">
    <source>
        <dbReference type="ARBA" id="ARBA00022448"/>
    </source>
</evidence>
<dbReference type="GO" id="GO:0016887">
    <property type="term" value="F:ATP hydrolysis activity"/>
    <property type="evidence" value="ECO:0007669"/>
    <property type="project" value="InterPro"/>
</dbReference>
<dbReference type="InterPro" id="IPR027417">
    <property type="entry name" value="P-loop_NTPase"/>
</dbReference>
<dbReference type="Pfam" id="PF00005">
    <property type="entry name" value="ABC_tran"/>
    <property type="match status" value="1"/>
</dbReference>
<dbReference type="InterPro" id="IPR017871">
    <property type="entry name" value="ABC_transporter-like_CS"/>
</dbReference>
<gene>
    <name evidence="6" type="ORF">EJC49_17740</name>
</gene>
<dbReference type="SMART" id="SM00382">
    <property type="entry name" value="AAA"/>
    <property type="match status" value="1"/>
</dbReference>
<dbReference type="InterPro" id="IPR050166">
    <property type="entry name" value="ABC_transporter_ATP-bind"/>
</dbReference>
<dbReference type="EMBL" id="RWKW01000069">
    <property type="protein sequence ID" value="RST85021.1"/>
    <property type="molecule type" value="Genomic_DNA"/>
</dbReference>
<keyword evidence="3" id="KW-0547">Nucleotide-binding</keyword>
<dbReference type="PANTHER" id="PTHR42788:SF13">
    <property type="entry name" value="ALIPHATIC SULFONATES IMPORT ATP-BINDING PROTEIN SSUB"/>
    <property type="match status" value="1"/>
</dbReference>
<comment type="caution">
    <text evidence="6">The sequence shown here is derived from an EMBL/GenBank/DDBJ whole genome shotgun (WGS) entry which is preliminary data.</text>
</comment>
<dbReference type="OrthoDB" id="9807242at2"/>
<dbReference type="PROSITE" id="PS50893">
    <property type="entry name" value="ABC_TRANSPORTER_2"/>
    <property type="match status" value="1"/>
</dbReference>
<keyword evidence="2" id="KW-0813">Transport</keyword>
<evidence type="ECO:0000256" key="3">
    <source>
        <dbReference type="ARBA" id="ARBA00022741"/>
    </source>
</evidence>
<name>A0A429YU95_9HYPH</name>
<dbReference type="InterPro" id="IPR003593">
    <property type="entry name" value="AAA+_ATPase"/>
</dbReference>
<keyword evidence="4 6" id="KW-0067">ATP-binding</keyword>
<sequence>MSHLQLIRPEPATGATPARRRKISLDKVAVDFTTRGKTFRAVDDVTIEVPEMQFLALVGPSGCGKSTVLNMVAGLLAPSEGSVTYDGAPVEAANTRVGYMTQKDTLLPWRSVADNIGIAFELRCRKANAAERRERVAEMIDLVGLKGFERHFPAELSGGMRKRAALARMLIYEPETLLLDEPFAALDAQLRILMQQELLRLVERRQMTVILVTHDLEEAVLMADRVMVFTSGPGRIRTERDIPFERPRNAMELRFRPEFSAIHEELWSELKDEFAASVERERRAQ</sequence>
<dbReference type="AlphaFoldDB" id="A0A429YU95"/>